<keyword evidence="2" id="KW-1133">Transmembrane helix</keyword>
<evidence type="ECO:0000256" key="1">
    <source>
        <dbReference type="SAM" id="MobiDB-lite"/>
    </source>
</evidence>
<gene>
    <name evidence="3" type="ORF">UFOPK3381_00273</name>
</gene>
<accession>A0A6J7CU16</accession>
<keyword evidence="2" id="KW-0812">Transmembrane</keyword>
<feature type="transmembrane region" description="Helical" evidence="2">
    <location>
        <begin position="88"/>
        <end position="107"/>
    </location>
</feature>
<name>A0A6J7CU16_9ZZZZ</name>
<feature type="transmembrane region" description="Helical" evidence="2">
    <location>
        <begin position="33"/>
        <end position="51"/>
    </location>
</feature>
<organism evidence="3">
    <name type="scientific">freshwater metagenome</name>
    <dbReference type="NCBI Taxonomy" id="449393"/>
    <lineage>
        <taxon>unclassified sequences</taxon>
        <taxon>metagenomes</taxon>
        <taxon>ecological metagenomes</taxon>
    </lineage>
</organism>
<sequence length="210" mass="23592">MADRTEKIKTPVVMTEGASREVIFGLDALERRWSFGIGGIGLMLTAIFLFVQQYGYTKTDPKKGICPPGFDLVKKVCEHKYPLVFQDYIGQFFMVMAGALVIIFFAWRKKRVGIIVAAFMMGLALSNVGLPFLFLGGWLGIRAFRLQKYGDPTFVGSNQQSRLRAQERAANRRKGVSTSRSKKGDDAALTSRPKPEANKRYTPKQSGRRR</sequence>
<proteinExistence type="predicted"/>
<evidence type="ECO:0000256" key="2">
    <source>
        <dbReference type="SAM" id="Phobius"/>
    </source>
</evidence>
<evidence type="ECO:0000313" key="3">
    <source>
        <dbReference type="EMBL" id="CAB4861371.1"/>
    </source>
</evidence>
<feature type="region of interest" description="Disordered" evidence="1">
    <location>
        <begin position="158"/>
        <end position="210"/>
    </location>
</feature>
<reference evidence="3" key="1">
    <citation type="submission" date="2020-05" db="EMBL/GenBank/DDBJ databases">
        <authorList>
            <person name="Chiriac C."/>
            <person name="Salcher M."/>
            <person name="Ghai R."/>
            <person name="Kavagutti S V."/>
        </authorList>
    </citation>
    <scope>NUCLEOTIDE SEQUENCE</scope>
</reference>
<feature type="transmembrane region" description="Helical" evidence="2">
    <location>
        <begin position="114"/>
        <end position="139"/>
    </location>
</feature>
<keyword evidence="2" id="KW-0472">Membrane</keyword>
<protein>
    <submittedName>
        <fullName evidence="3">Unannotated protein</fullName>
    </submittedName>
</protein>
<dbReference type="EMBL" id="CAFBLN010000005">
    <property type="protein sequence ID" value="CAB4861371.1"/>
    <property type="molecule type" value="Genomic_DNA"/>
</dbReference>
<dbReference type="AlphaFoldDB" id="A0A6J7CU16"/>